<proteinExistence type="predicted"/>
<feature type="transmembrane region" description="Helical" evidence="1">
    <location>
        <begin position="312"/>
        <end position="329"/>
    </location>
</feature>
<feature type="transmembrane region" description="Helical" evidence="1">
    <location>
        <begin position="137"/>
        <end position="153"/>
    </location>
</feature>
<feature type="transmembrane region" description="Helical" evidence="1">
    <location>
        <begin position="364"/>
        <end position="383"/>
    </location>
</feature>
<evidence type="ECO:0000313" key="2">
    <source>
        <dbReference type="EMBL" id="ACV36371.1"/>
    </source>
</evidence>
<feature type="transmembrane region" description="Helical" evidence="1">
    <location>
        <begin position="242"/>
        <end position="259"/>
    </location>
</feature>
<feature type="transmembrane region" description="Helical" evidence="1">
    <location>
        <begin position="341"/>
        <end position="358"/>
    </location>
</feature>
<dbReference type="HOGENOM" id="CLU_040143_0_0_4"/>
<feature type="transmembrane region" description="Helical" evidence="1">
    <location>
        <begin position="107"/>
        <end position="125"/>
    </location>
</feature>
<organism evidence="2">
    <name type="scientific">Accumulibacter regalis</name>
    <dbReference type="NCBI Taxonomy" id="522306"/>
    <lineage>
        <taxon>Bacteria</taxon>
        <taxon>Pseudomonadati</taxon>
        <taxon>Pseudomonadota</taxon>
        <taxon>Betaproteobacteria</taxon>
        <taxon>Candidatus Accumulibacter</taxon>
    </lineage>
</organism>
<sequence precursor="true">MSDLVERVRRLPPTALAFLGSLLLSLVAFAGTVTVGKDAALYLAVAQQALEQGPQAAFQGFDWPWFSLLLAGTHWLSALPLEPAAYLWGAFFMAATCALLVSVSERFAAGSGYWACLVVLSMPAFNHFRDDIIREQGFWFFCLLALSLALGWLESGGWRRAALIQLATVCACLFRLEAVLVLPAIALCLVGDLHRRAGWLRLVQLSALPLAAVLIAALAMLARGGITQPRIAYYLSLLDPRTLVAGFNLMASQFASAALAKYSTDDAGKIVFFGVTVTMLAKFFTLSGPLALPLLHPQSGQVVRACWQRLRPFVWAWLAYYGVLFLFFIQQHFINSRYLSLLNLLAVPLLAVACLLFARSFPRLAKALAVAAVVVMLSNVISLGTKKTHYLEAASWLSRNTNPADPIYYEDLRIAYYAGRGYPYMPVTREELMTPYQAAKFRYFVLAPKPGDPLYLWLTEQRKPVLGQFTNRKGDTVVIMGH</sequence>
<keyword evidence="1" id="KW-1133">Transmembrane helix</keyword>
<name>C7RUX6_ACCRE</name>
<gene>
    <name evidence="2" type="ordered locus">CAP2UW1_3098</name>
</gene>
<feature type="transmembrane region" description="Helical" evidence="1">
    <location>
        <begin position="84"/>
        <end position="101"/>
    </location>
</feature>
<dbReference type="eggNOG" id="ENOG5032UT2">
    <property type="taxonomic scope" value="Bacteria"/>
</dbReference>
<dbReference type="EMBL" id="CP001715">
    <property type="protein sequence ID" value="ACV36371.1"/>
    <property type="molecule type" value="Genomic_DNA"/>
</dbReference>
<dbReference type="AlphaFoldDB" id="C7RUX6"/>
<evidence type="ECO:0000256" key="1">
    <source>
        <dbReference type="SAM" id="Phobius"/>
    </source>
</evidence>
<reference evidence="2" key="2">
    <citation type="submission" date="2009-09" db="EMBL/GenBank/DDBJ databases">
        <title>Complete sequence of chromosome of Candidatus Accumulibacter phosphatis clade IIA str. UW-1.</title>
        <authorList>
            <consortium name="US DOE Joint Genome Institute"/>
            <person name="Martin H.G."/>
            <person name="Ivanova N."/>
            <person name="Kunin V."/>
            <person name="Warnecke F."/>
            <person name="Barry K."/>
            <person name="He S."/>
            <person name="Salamov A."/>
            <person name="Szeto E."/>
            <person name="Dalin E."/>
            <person name="Pangilinan J.L."/>
            <person name="Lapidus A."/>
            <person name="Lowry S."/>
            <person name="Kyrpides N.C."/>
            <person name="McMahon K.D."/>
            <person name="Hugenholtz P."/>
        </authorList>
    </citation>
    <scope>NUCLEOTIDE SEQUENCE [LARGE SCALE GENOMIC DNA]</scope>
    <source>
        <strain evidence="2">UW-1</strain>
    </source>
</reference>
<accession>C7RUX6</accession>
<protein>
    <recommendedName>
        <fullName evidence="3">Glycosyltransferase RgtA/B/C/D-like domain-containing protein</fullName>
    </recommendedName>
</protein>
<reference evidence="2" key="1">
    <citation type="submission" date="2009-08" db="EMBL/GenBank/DDBJ databases">
        <authorList>
            <consortium name="US DOE Joint Genome Institute"/>
            <person name="Lucas S."/>
            <person name="Copeland A."/>
            <person name="Lapidus A."/>
            <person name="Glavina del Rio T."/>
            <person name="Dalin E."/>
            <person name="Tice H."/>
            <person name="Bruce D."/>
            <person name="Barry K."/>
            <person name="Pitluck S."/>
            <person name="Lowry S."/>
            <person name="Larimer F."/>
            <person name="Land M."/>
            <person name="Hauser L."/>
            <person name="Kyrpides N."/>
            <person name="Ivanova N."/>
            <person name="McMahon K.D."/>
            <person name="Hugenholtz P."/>
        </authorList>
    </citation>
    <scope>NUCLEOTIDE SEQUENCE</scope>
    <source>
        <strain evidence="2">UW-1</strain>
    </source>
</reference>
<keyword evidence="1" id="KW-0472">Membrane</keyword>
<dbReference type="OrthoDB" id="9179315at2"/>
<keyword evidence="1" id="KW-0812">Transmembrane</keyword>
<feature type="transmembrane region" description="Helical" evidence="1">
    <location>
        <begin position="271"/>
        <end position="292"/>
    </location>
</feature>
<evidence type="ECO:0008006" key="3">
    <source>
        <dbReference type="Google" id="ProtNLM"/>
    </source>
</evidence>
<feature type="transmembrane region" description="Helical" evidence="1">
    <location>
        <begin position="202"/>
        <end position="222"/>
    </location>
</feature>
<feature type="transmembrane region" description="Helical" evidence="1">
    <location>
        <begin position="165"/>
        <end position="190"/>
    </location>
</feature>
<dbReference type="KEGG" id="app:CAP2UW1_3098"/>